<evidence type="ECO:0000256" key="2">
    <source>
        <dbReference type="ARBA" id="ARBA00022525"/>
    </source>
</evidence>
<dbReference type="Gene3D" id="2.160.20.10">
    <property type="entry name" value="Single-stranded right-handed beta-helix, Pectin lyase-like"/>
    <property type="match status" value="1"/>
</dbReference>
<organism evidence="5 6">
    <name type="scientific">Micromonospora purpureochromogenes</name>
    <dbReference type="NCBI Taxonomy" id="47872"/>
    <lineage>
        <taxon>Bacteria</taxon>
        <taxon>Bacillati</taxon>
        <taxon>Actinomycetota</taxon>
        <taxon>Actinomycetes</taxon>
        <taxon>Micromonosporales</taxon>
        <taxon>Micromonosporaceae</taxon>
        <taxon>Micromonospora</taxon>
    </lineage>
</organism>
<dbReference type="AlphaFoldDB" id="A0A1C4V468"/>
<gene>
    <name evidence="5" type="ORF">GA0074696_0857</name>
</gene>
<feature type="domain" description="Periplasmic copper-binding protein NosD beta helix" evidence="4">
    <location>
        <begin position="148"/>
        <end position="290"/>
    </location>
</feature>
<keyword evidence="3" id="KW-0732">Signal</keyword>
<dbReference type="InterPro" id="IPR052052">
    <property type="entry name" value="Polysaccharide_Lyase_9"/>
</dbReference>
<proteinExistence type="predicted"/>
<dbReference type="PANTHER" id="PTHR40088">
    <property type="entry name" value="PECTATE LYASE (EUROFUNG)"/>
    <property type="match status" value="1"/>
</dbReference>
<dbReference type="Proteomes" id="UP000198228">
    <property type="component" value="Chromosome I"/>
</dbReference>
<sequence length="897" mass="92551">MDRSALLASAGIAIRSAHNMIDLSRGRLMNRRAWVRLAVVPLVGGAGLVGPAAPAAVAAPAPVTQAVADELYVSKDCASGGDGSVDRPFCTISAAAAVVQPGQTVLVQPGNYPEALTVTRSGTADAPVTFRAVNGPSGRVTVGNIDATNVIGAVITLSGVHDVVVQGFTVVSTPERTPLVVDGSTRVTVDGLGAYSSRTTSTLHVTGASRDVTVSRNYLSNSPAQSPAVRVDPGVTGTMIVHNQLSNSGLLVTDAVGTVITNNTVLTNCQRAIEVAGTAPGVEIQNNIVRTHPFRAACADPGPATAITVSPESTDGAVADYNLIDPITGGALYSWGGTGYSDLPSFRTASGQGQHDIAADPIIGNLMSSGRYYRPIGATSPAVDSANASAKGLTRTDMLGNPHSDNPAVPNTGTGIGYHDRGAFEVQGGVIGGQVGIERKRGTDPFAVTAIAAPQYAWTTDGEGGSIAYKFDDERYWRVTADRTRDHSFRRGGRSCVATKTSFTDFRITPEYSYYHCTTVGAPYTPVSPTRVLDTRAAIGTATTTAVPAKGEVVLPVPSVGGVPARDITALVLNVTVTRPTASGFITVYPNRDNSWPPSSSNVNFVANETVPNLVTVPMGDGIRFRNSSSGTVHLVADLQGFYGRQGSGFKPLSPVRVLDTRTSTPLAGNADRRLDFAGWLPADATAAILNVTVTRPTAAGVLKVYPDGSSVPVASNLNFVAGQTIPNLVIVPVVAGKVMIRNASSGTTHVVADLAGYFGSAASGANQVYVPYGPTRIADTRDDSGWIKVVSGQLSRYQKAPFAVKSETGCDFECPRPTAAVLNLTVTAPTAAGVLTAYPAGEAAPTASNVNFVAGETAANLAVVKVGANGQVAAFNNSSGYTHAIVDQSGYFIAPA</sequence>
<dbReference type="InterPro" id="IPR012334">
    <property type="entry name" value="Pectin_lyas_fold"/>
</dbReference>
<dbReference type="SUPFAM" id="SSF51126">
    <property type="entry name" value="Pectin lyase-like"/>
    <property type="match status" value="1"/>
</dbReference>
<protein>
    <submittedName>
        <fullName evidence="5">Right handed beta helix region</fullName>
    </submittedName>
</protein>
<dbReference type="InterPro" id="IPR011050">
    <property type="entry name" value="Pectin_lyase_fold/virulence"/>
</dbReference>
<evidence type="ECO:0000313" key="6">
    <source>
        <dbReference type="Proteomes" id="UP000198228"/>
    </source>
</evidence>
<name>A0A1C4V468_9ACTN</name>
<dbReference type="GO" id="GO:0016837">
    <property type="term" value="F:carbon-oxygen lyase activity, acting on polysaccharides"/>
    <property type="evidence" value="ECO:0007669"/>
    <property type="project" value="TreeGrafter"/>
</dbReference>
<keyword evidence="2" id="KW-0964">Secreted</keyword>
<dbReference type="Pfam" id="PF05048">
    <property type="entry name" value="NosD"/>
    <property type="match status" value="1"/>
</dbReference>
<reference evidence="5 6" key="1">
    <citation type="submission" date="2016-06" db="EMBL/GenBank/DDBJ databases">
        <authorList>
            <person name="Kjaerup R.B."/>
            <person name="Dalgaard T.S."/>
            <person name="Juul-Madsen H.R."/>
        </authorList>
    </citation>
    <scope>NUCLEOTIDE SEQUENCE [LARGE SCALE GENOMIC DNA]</scope>
    <source>
        <strain evidence="5 6">DSM 43821</strain>
    </source>
</reference>
<dbReference type="PANTHER" id="PTHR40088:SF2">
    <property type="entry name" value="SECRETED SUGAR HYDROLASE"/>
    <property type="match status" value="1"/>
</dbReference>
<accession>A0A1C4V468</accession>
<dbReference type="GO" id="GO:0005576">
    <property type="term" value="C:extracellular region"/>
    <property type="evidence" value="ECO:0007669"/>
    <property type="project" value="UniProtKB-SubCell"/>
</dbReference>
<dbReference type="EMBL" id="LT607410">
    <property type="protein sequence ID" value="SCE78774.1"/>
    <property type="molecule type" value="Genomic_DNA"/>
</dbReference>
<dbReference type="InterPro" id="IPR007742">
    <property type="entry name" value="NosD_dom"/>
</dbReference>
<comment type="subcellular location">
    <subcellularLocation>
        <location evidence="1">Secreted</location>
    </subcellularLocation>
</comment>
<evidence type="ECO:0000256" key="3">
    <source>
        <dbReference type="ARBA" id="ARBA00022729"/>
    </source>
</evidence>
<evidence type="ECO:0000259" key="4">
    <source>
        <dbReference type="Pfam" id="PF05048"/>
    </source>
</evidence>
<evidence type="ECO:0000313" key="5">
    <source>
        <dbReference type="EMBL" id="SCE78774.1"/>
    </source>
</evidence>
<evidence type="ECO:0000256" key="1">
    <source>
        <dbReference type="ARBA" id="ARBA00004613"/>
    </source>
</evidence>